<accession>A0AAE1GX72</accession>
<dbReference type="EMBL" id="JAHWGI010000168">
    <property type="protein sequence ID" value="KAK3910508.1"/>
    <property type="molecule type" value="Genomic_DNA"/>
</dbReference>
<feature type="region of interest" description="Disordered" evidence="3">
    <location>
        <begin position="182"/>
        <end position="227"/>
    </location>
</feature>
<evidence type="ECO:0000256" key="1">
    <source>
        <dbReference type="ARBA" id="ARBA00022460"/>
    </source>
</evidence>
<comment type="caution">
    <text evidence="5">The sequence shown here is derived from an EMBL/GenBank/DDBJ whole genome shotgun (WGS) entry which is preliminary data.</text>
</comment>
<evidence type="ECO:0000256" key="3">
    <source>
        <dbReference type="SAM" id="MobiDB-lite"/>
    </source>
</evidence>
<evidence type="ECO:0000256" key="4">
    <source>
        <dbReference type="SAM" id="SignalP"/>
    </source>
</evidence>
<gene>
    <name evidence="5" type="ORF">KUF71_020322</name>
</gene>
<keyword evidence="1 2" id="KW-0193">Cuticle</keyword>
<feature type="signal peptide" evidence="4">
    <location>
        <begin position="1"/>
        <end position="17"/>
    </location>
</feature>
<dbReference type="InterPro" id="IPR000618">
    <property type="entry name" value="Insect_cuticle"/>
</dbReference>
<reference evidence="5" key="2">
    <citation type="journal article" date="2023" name="BMC Genomics">
        <title>Pest status, molecular evolution, and epigenetic factors derived from the genome assembly of Frankliniella fusca, a thysanopteran phytovirus vector.</title>
        <authorList>
            <person name="Catto M.A."/>
            <person name="Labadie P.E."/>
            <person name="Jacobson A.L."/>
            <person name="Kennedy G.G."/>
            <person name="Srinivasan R."/>
            <person name="Hunt B.G."/>
        </authorList>
    </citation>
    <scope>NUCLEOTIDE SEQUENCE</scope>
    <source>
        <strain evidence="5">PL_HMW_Pooled</strain>
    </source>
</reference>
<dbReference type="GO" id="GO:0062129">
    <property type="term" value="C:chitin-based extracellular matrix"/>
    <property type="evidence" value="ECO:0007669"/>
    <property type="project" value="TreeGrafter"/>
</dbReference>
<protein>
    <submittedName>
        <fullName evidence="5">Cuticle protein 3</fullName>
    </submittedName>
</protein>
<feature type="chain" id="PRO_5041986514" evidence="4">
    <location>
        <begin position="18"/>
        <end position="227"/>
    </location>
</feature>
<feature type="region of interest" description="Disordered" evidence="3">
    <location>
        <begin position="146"/>
        <end position="165"/>
    </location>
</feature>
<dbReference type="PROSITE" id="PS51155">
    <property type="entry name" value="CHIT_BIND_RR_2"/>
    <property type="match status" value="1"/>
</dbReference>
<reference evidence="5" key="1">
    <citation type="submission" date="2021-07" db="EMBL/GenBank/DDBJ databases">
        <authorList>
            <person name="Catto M.A."/>
            <person name="Jacobson A."/>
            <person name="Kennedy G."/>
            <person name="Labadie P."/>
            <person name="Hunt B.G."/>
            <person name="Srinivasan R."/>
        </authorList>
    </citation>
    <scope>NUCLEOTIDE SEQUENCE</scope>
    <source>
        <strain evidence="5">PL_HMW_Pooled</strain>
        <tissue evidence="5">Head</tissue>
    </source>
</reference>
<dbReference type="InterPro" id="IPR050468">
    <property type="entry name" value="Cuticle_Struct_Prot"/>
</dbReference>
<dbReference type="Proteomes" id="UP001219518">
    <property type="component" value="Unassembled WGS sequence"/>
</dbReference>
<evidence type="ECO:0000256" key="2">
    <source>
        <dbReference type="PROSITE-ProRule" id="PRU00497"/>
    </source>
</evidence>
<dbReference type="AlphaFoldDB" id="A0AAE1GX72"/>
<feature type="compositionally biased region" description="Gly residues" evidence="3">
    <location>
        <begin position="191"/>
        <end position="227"/>
    </location>
</feature>
<evidence type="ECO:0000313" key="5">
    <source>
        <dbReference type="EMBL" id="KAK3910508.1"/>
    </source>
</evidence>
<sequence length="227" mass="22284">MRSSWACLVLLAGCAAAQSNTYLPPRRGGGGGSFGASGGGGYSGGGGAAGYRGGAGGGGSFGGGAALGGGAGGSRGQQIGIISLINENNGDGTYRYSYETENGIQAQEQGQLQDDGGEGVLRAQGSFSFTAPDDNRRYSITYTADENGFQPQGEHLPTPPPIPPEIQRAIAQNAADEARGIVDDGQYRPSGGSGGGNAGGYSSGVGGYSSGGGGGYSARGGNGGYQY</sequence>
<name>A0AAE1GX72_9NEOP</name>
<dbReference type="GO" id="GO:0008010">
    <property type="term" value="F:structural constituent of chitin-based larval cuticle"/>
    <property type="evidence" value="ECO:0007669"/>
    <property type="project" value="TreeGrafter"/>
</dbReference>
<dbReference type="Pfam" id="PF00379">
    <property type="entry name" value="Chitin_bind_4"/>
    <property type="match status" value="1"/>
</dbReference>
<organism evidence="5 6">
    <name type="scientific">Frankliniella fusca</name>
    <dbReference type="NCBI Taxonomy" id="407009"/>
    <lineage>
        <taxon>Eukaryota</taxon>
        <taxon>Metazoa</taxon>
        <taxon>Ecdysozoa</taxon>
        <taxon>Arthropoda</taxon>
        <taxon>Hexapoda</taxon>
        <taxon>Insecta</taxon>
        <taxon>Pterygota</taxon>
        <taxon>Neoptera</taxon>
        <taxon>Paraneoptera</taxon>
        <taxon>Thysanoptera</taxon>
        <taxon>Terebrantia</taxon>
        <taxon>Thripoidea</taxon>
        <taxon>Thripidae</taxon>
        <taxon>Frankliniella</taxon>
    </lineage>
</organism>
<keyword evidence="6" id="KW-1185">Reference proteome</keyword>
<evidence type="ECO:0000313" key="6">
    <source>
        <dbReference type="Proteomes" id="UP001219518"/>
    </source>
</evidence>
<proteinExistence type="predicted"/>
<dbReference type="PANTHER" id="PTHR10380:SF173">
    <property type="entry name" value="CUTICULAR PROTEIN 47EF, ISOFORM C-RELATED"/>
    <property type="match status" value="1"/>
</dbReference>
<dbReference type="PANTHER" id="PTHR10380">
    <property type="entry name" value="CUTICLE PROTEIN"/>
    <property type="match status" value="1"/>
</dbReference>
<keyword evidence="4" id="KW-0732">Signal</keyword>